<dbReference type="InterPro" id="IPR026144">
    <property type="entry name" value="Neuritin_fam"/>
</dbReference>
<feature type="chain" id="PRO_5043843529" description="Neuritin-like protein" evidence="9">
    <location>
        <begin position="25"/>
        <end position="157"/>
    </location>
</feature>
<name>A0AAV7Q9X8_PLEWA</name>
<protein>
    <recommendedName>
        <fullName evidence="12">Neuritin-like protein</fullName>
    </recommendedName>
</protein>
<evidence type="ECO:0000256" key="1">
    <source>
        <dbReference type="ARBA" id="ARBA00004609"/>
    </source>
</evidence>
<dbReference type="PANTHER" id="PTHR15902">
    <property type="entry name" value="NEURITIN-RELATED"/>
    <property type="match status" value="1"/>
</dbReference>
<keyword evidence="8" id="KW-0449">Lipoprotein</keyword>
<keyword evidence="4" id="KW-0336">GPI-anchor</keyword>
<dbReference type="GO" id="GO:0098552">
    <property type="term" value="C:side of membrane"/>
    <property type="evidence" value="ECO:0007669"/>
    <property type="project" value="UniProtKB-KW"/>
</dbReference>
<dbReference type="GO" id="GO:0005886">
    <property type="term" value="C:plasma membrane"/>
    <property type="evidence" value="ECO:0007669"/>
    <property type="project" value="UniProtKB-SubCell"/>
</dbReference>
<comment type="caution">
    <text evidence="10">The sequence shown here is derived from an EMBL/GenBank/DDBJ whole genome shotgun (WGS) entry which is preliminary data.</text>
</comment>
<keyword evidence="7" id="KW-0325">Glycoprotein</keyword>
<dbReference type="GO" id="GO:1990138">
    <property type="term" value="P:neuron projection extension"/>
    <property type="evidence" value="ECO:0007669"/>
    <property type="project" value="TreeGrafter"/>
</dbReference>
<dbReference type="EMBL" id="JANPWB010000010">
    <property type="protein sequence ID" value="KAJ1137221.1"/>
    <property type="molecule type" value="Genomic_DNA"/>
</dbReference>
<comment type="subcellular location">
    <subcellularLocation>
        <location evidence="1">Cell membrane</location>
        <topology evidence="1">Lipid-anchor</topology>
        <topology evidence="1">GPI-anchor</topology>
    </subcellularLocation>
</comment>
<dbReference type="Pfam" id="PF15056">
    <property type="entry name" value="NRN1"/>
    <property type="match status" value="1"/>
</dbReference>
<gene>
    <name evidence="10" type="ORF">NDU88_003634</name>
</gene>
<keyword evidence="5 9" id="KW-0732">Signal</keyword>
<sequence length="157" mass="17637">MEARLLATWLWLGILCSGLHCAVANPSSSAASTRCEHIYRGFSECLLALSTHMSVYTEEELNSTQNLDNICAHWEEFHACGMAAMLDCRVEVQAVWDSLRRESTRLSFEGNMYEMCASHTQGRLDRMIAPPSSSSWLPQAALLPWTLVLSVVAWRIE</sequence>
<organism evidence="10 11">
    <name type="scientific">Pleurodeles waltl</name>
    <name type="common">Iberian ribbed newt</name>
    <dbReference type="NCBI Taxonomy" id="8319"/>
    <lineage>
        <taxon>Eukaryota</taxon>
        <taxon>Metazoa</taxon>
        <taxon>Chordata</taxon>
        <taxon>Craniata</taxon>
        <taxon>Vertebrata</taxon>
        <taxon>Euteleostomi</taxon>
        <taxon>Amphibia</taxon>
        <taxon>Batrachia</taxon>
        <taxon>Caudata</taxon>
        <taxon>Salamandroidea</taxon>
        <taxon>Salamandridae</taxon>
        <taxon>Pleurodelinae</taxon>
        <taxon>Pleurodeles</taxon>
    </lineage>
</organism>
<keyword evidence="11" id="KW-1185">Reference proteome</keyword>
<accession>A0AAV7Q9X8</accession>
<evidence type="ECO:0000256" key="4">
    <source>
        <dbReference type="ARBA" id="ARBA00022622"/>
    </source>
</evidence>
<dbReference type="AlphaFoldDB" id="A0AAV7Q9X8"/>
<evidence type="ECO:0008006" key="12">
    <source>
        <dbReference type="Google" id="ProtNLM"/>
    </source>
</evidence>
<evidence type="ECO:0000256" key="8">
    <source>
        <dbReference type="ARBA" id="ARBA00023288"/>
    </source>
</evidence>
<keyword evidence="6" id="KW-0472">Membrane</keyword>
<evidence type="ECO:0000256" key="7">
    <source>
        <dbReference type="ARBA" id="ARBA00023180"/>
    </source>
</evidence>
<evidence type="ECO:0000256" key="6">
    <source>
        <dbReference type="ARBA" id="ARBA00023136"/>
    </source>
</evidence>
<evidence type="ECO:0000256" key="5">
    <source>
        <dbReference type="ARBA" id="ARBA00022729"/>
    </source>
</evidence>
<dbReference type="Proteomes" id="UP001066276">
    <property type="component" value="Chromosome 6"/>
</dbReference>
<evidence type="ECO:0000256" key="3">
    <source>
        <dbReference type="ARBA" id="ARBA00022475"/>
    </source>
</evidence>
<evidence type="ECO:0000256" key="9">
    <source>
        <dbReference type="SAM" id="SignalP"/>
    </source>
</evidence>
<proteinExistence type="inferred from homology"/>
<evidence type="ECO:0000256" key="2">
    <source>
        <dbReference type="ARBA" id="ARBA00008377"/>
    </source>
</evidence>
<comment type="similarity">
    <text evidence="2">Belongs to the neuritin family.</text>
</comment>
<feature type="signal peptide" evidence="9">
    <location>
        <begin position="1"/>
        <end position="24"/>
    </location>
</feature>
<keyword evidence="3" id="KW-1003">Cell membrane</keyword>
<evidence type="ECO:0000313" key="10">
    <source>
        <dbReference type="EMBL" id="KAJ1137221.1"/>
    </source>
</evidence>
<dbReference type="PANTHER" id="PTHR15902:SF2">
    <property type="entry name" value="NEURITIN-LIKE PROTEIN"/>
    <property type="match status" value="1"/>
</dbReference>
<reference evidence="10" key="1">
    <citation type="journal article" date="2022" name="bioRxiv">
        <title>Sequencing and chromosome-scale assembly of the giantPleurodeles waltlgenome.</title>
        <authorList>
            <person name="Brown T."/>
            <person name="Elewa A."/>
            <person name="Iarovenko S."/>
            <person name="Subramanian E."/>
            <person name="Araus A.J."/>
            <person name="Petzold A."/>
            <person name="Susuki M."/>
            <person name="Suzuki K.-i.T."/>
            <person name="Hayashi T."/>
            <person name="Toyoda A."/>
            <person name="Oliveira C."/>
            <person name="Osipova E."/>
            <person name="Leigh N.D."/>
            <person name="Simon A."/>
            <person name="Yun M.H."/>
        </authorList>
    </citation>
    <scope>NUCLEOTIDE SEQUENCE</scope>
    <source>
        <strain evidence="10">20211129_DDA</strain>
        <tissue evidence="10">Liver</tissue>
    </source>
</reference>
<evidence type="ECO:0000313" key="11">
    <source>
        <dbReference type="Proteomes" id="UP001066276"/>
    </source>
</evidence>